<protein>
    <submittedName>
        <fullName evidence="1">Uncharacterized protein</fullName>
    </submittedName>
</protein>
<feature type="non-terminal residue" evidence="1">
    <location>
        <position position="24"/>
    </location>
</feature>
<reference evidence="1 2" key="1">
    <citation type="submission" date="2019-03" db="EMBL/GenBank/DDBJ databases">
        <title>Single cell metagenomics reveals metabolic interactions within the superorganism composed of flagellate Streblomastix strix and complex community of Bacteroidetes bacteria on its surface.</title>
        <authorList>
            <person name="Treitli S.C."/>
            <person name="Kolisko M."/>
            <person name="Husnik F."/>
            <person name="Keeling P."/>
            <person name="Hampl V."/>
        </authorList>
    </citation>
    <scope>NUCLEOTIDE SEQUENCE [LARGE SCALE GENOMIC DNA]</scope>
    <source>
        <strain evidence="1">St1</strain>
    </source>
</reference>
<name>A0A5M8NXV9_9BACT</name>
<accession>A0A5M8NXV9</accession>
<organism evidence="1 2">
    <name type="scientific">Candidatus Ordinivivax streblomastigis</name>
    <dbReference type="NCBI Taxonomy" id="2540710"/>
    <lineage>
        <taxon>Bacteria</taxon>
        <taxon>Pseudomonadati</taxon>
        <taxon>Bacteroidota</taxon>
        <taxon>Bacteroidia</taxon>
        <taxon>Bacteroidales</taxon>
        <taxon>Candidatus Ordinivivax</taxon>
    </lineage>
</organism>
<evidence type="ECO:0000313" key="2">
    <source>
        <dbReference type="Proteomes" id="UP000324575"/>
    </source>
</evidence>
<evidence type="ECO:0000313" key="1">
    <source>
        <dbReference type="EMBL" id="KAA6299975.1"/>
    </source>
</evidence>
<dbReference type="AlphaFoldDB" id="A0A5M8NXV9"/>
<comment type="caution">
    <text evidence="1">The sequence shown here is derived from an EMBL/GenBank/DDBJ whole genome shotgun (WGS) entry which is preliminary data.</text>
</comment>
<proteinExistence type="predicted"/>
<dbReference type="EMBL" id="SNRX01000174">
    <property type="protein sequence ID" value="KAA6299975.1"/>
    <property type="molecule type" value="Genomic_DNA"/>
</dbReference>
<sequence length="24" mass="2921">MIRYVKKYPISLIVISIIIYLSFF</sequence>
<dbReference type="Proteomes" id="UP000324575">
    <property type="component" value="Unassembled WGS sequence"/>
</dbReference>
<gene>
    <name evidence="1" type="ORF">EZS26_003887</name>
</gene>